<keyword evidence="6" id="KW-0067">ATP-binding</keyword>
<keyword evidence="3" id="KW-0808">Transferase</keyword>
<evidence type="ECO:0000256" key="7">
    <source>
        <dbReference type="ARBA" id="ARBA00023137"/>
    </source>
</evidence>
<evidence type="ECO:0000256" key="5">
    <source>
        <dbReference type="ARBA" id="ARBA00022777"/>
    </source>
</evidence>
<keyword evidence="7" id="KW-0829">Tyrosine-protein kinase</keyword>
<dbReference type="Gene3D" id="3.40.50.300">
    <property type="entry name" value="P-loop containing nucleotide triphosphate hydrolases"/>
    <property type="match status" value="1"/>
</dbReference>
<evidence type="ECO:0000256" key="1">
    <source>
        <dbReference type="ARBA" id="ARBA00007316"/>
    </source>
</evidence>
<sequence>MENTLLLPPPVPGQSATLSRIHETSAKFQRYKILLRRRWWFLLLTASIGVCVQALRITGQPDTHTSLAKLVAGGRIVTNEGAVNWQEQLTDFYGTIIETLESAEMKKRAMSRVHALHPDLKDSNVDIRVAQTKGSAIFNVFAIGSEPKFTKIFLDALLDEFIAARQQMREQGLERALNSFTETVVKKSKELSERTEKLEAFRKSNDTIQLSGNHNEAATFLINLKTKRELLNGELRDLQVALQDVDAAMVDRERATVAGAPTAQAPAPAAPQASNTEANAAQMAGTVDNNTAASLHMTSNERDYLEVKKEIMKLQNERSKLLRNFKPGHPDIVIIDEKIDSEKQLLTNYSDEIVKEMRSREATLLRQIKVLDQQIGEKQKEALELAAKLAEHERLEEEFKAAKLAHDQMYDKVEDFQAVQQIQTDYVAIQERASNAYKDVQNWVKPMIFGLVGGLIFGVLVLVLFDRLDDRMNSFSEFQGLFPAEAVLGQIPEQRQRGDVTLLRPNDDRHLYAEAFRNVRSSILFKNWQGKMPKTILVTSAVPNEGKTTVTSNLAITMALAGARVLLADCDLRRGGVSELFKLPTTPGLSEVLRDKMHWRDAVQETGVRGLDLLARGEVFDQTSEVLLGKTAQEMLREMSDEYDYVIFDSAPVLVADDTASFAPKLDTVLFVVRLSSTMARLSGKALNLLYERQVNVGGIILNRSTTNLKEYTYYNYASYYYAPVKKKPGEETPGVKA</sequence>
<dbReference type="GO" id="GO:0004715">
    <property type="term" value="F:non-membrane spanning protein tyrosine kinase activity"/>
    <property type="evidence" value="ECO:0007669"/>
    <property type="project" value="UniProtKB-EC"/>
</dbReference>
<gene>
    <name evidence="12" type="ORF">BGE01nite_35910</name>
</gene>
<keyword evidence="10" id="KW-0472">Membrane</keyword>
<keyword evidence="4" id="KW-0547">Nucleotide-binding</keyword>
<evidence type="ECO:0000256" key="6">
    <source>
        <dbReference type="ARBA" id="ARBA00022840"/>
    </source>
</evidence>
<dbReference type="RefSeq" id="WP_146852114.1">
    <property type="nucleotide sequence ID" value="NZ_BKAG01000028.1"/>
</dbReference>
<accession>A0A512MC30</accession>
<evidence type="ECO:0000313" key="13">
    <source>
        <dbReference type="Proteomes" id="UP000321577"/>
    </source>
</evidence>
<dbReference type="InterPro" id="IPR027417">
    <property type="entry name" value="P-loop_NTPase"/>
</dbReference>
<dbReference type="EC" id="2.7.10.2" evidence="2"/>
<feature type="coiled-coil region" evidence="9">
    <location>
        <begin position="375"/>
        <end position="412"/>
    </location>
</feature>
<evidence type="ECO:0000256" key="8">
    <source>
        <dbReference type="ARBA" id="ARBA00051245"/>
    </source>
</evidence>
<feature type="domain" description="AAA" evidence="11">
    <location>
        <begin position="546"/>
        <end position="655"/>
    </location>
</feature>
<keyword evidence="9" id="KW-0175">Coiled coil</keyword>
<dbReference type="InterPro" id="IPR025669">
    <property type="entry name" value="AAA_dom"/>
</dbReference>
<dbReference type="CDD" id="cd05387">
    <property type="entry name" value="BY-kinase"/>
    <property type="match status" value="1"/>
</dbReference>
<protein>
    <recommendedName>
        <fullName evidence="2">non-specific protein-tyrosine kinase</fullName>
        <ecNumber evidence="2">2.7.10.2</ecNumber>
    </recommendedName>
</protein>
<organism evidence="12 13">
    <name type="scientific">Brevifollis gellanilyticus</name>
    <dbReference type="NCBI Taxonomy" id="748831"/>
    <lineage>
        <taxon>Bacteria</taxon>
        <taxon>Pseudomonadati</taxon>
        <taxon>Verrucomicrobiota</taxon>
        <taxon>Verrucomicrobiia</taxon>
        <taxon>Verrucomicrobiales</taxon>
        <taxon>Verrucomicrobiaceae</taxon>
    </lineage>
</organism>
<feature type="transmembrane region" description="Helical" evidence="10">
    <location>
        <begin position="443"/>
        <end position="465"/>
    </location>
</feature>
<dbReference type="PANTHER" id="PTHR32309:SF13">
    <property type="entry name" value="FERRIC ENTEROBACTIN TRANSPORT PROTEIN FEPE"/>
    <property type="match status" value="1"/>
</dbReference>
<dbReference type="GO" id="GO:0005886">
    <property type="term" value="C:plasma membrane"/>
    <property type="evidence" value="ECO:0007669"/>
    <property type="project" value="TreeGrafter"/>
</dbReference>
<evidence type="ECO:0000256" key="10">
    <source>
        <dbReference type="SAM" id="Phobius"/>
    </source>
</evidence>
<dbReference type="OrthoDB" id="9775724at2"/>
<comment type="catalytic activity">
    <reaction evidence="8">
        <text>L-tyrosyl-[protein] + ATP = O-phospho-L-tyrosyl-[protein] + ADP + H(+)</text>
        <dbReference type="Rhea" id="RHEA:10596"/>
        <dbReference type="Rhea" id="RHEA-COMP:10136"/>
        <dbReference type="Rhea" id="RHEA-COMP:20101"/>
        <dbReference type="ChEBI" id="CHEBI:15378"/>
        <dbReference type="ChEBI" id="CHEBI:30616"/>
        <dbReference type="ChEBI" id="CHEBI:46858"/>
        <dbReference type="ChEBI" id="CHEBI:61978"/>
        <dbReference type="ChEBI" id="CHEBI:456216"/>
        <dbReference type="EC" id="2.7.10.2"/>
    </reaction>
</comment>
<proteinExistence type="inferred from homology"/>
<reference evidence="12 13" key="1">
    <citation type="submission" date="2019-07" db="EMBL/GenBank/DDBJ databases">
        <title>Whole genome shotgun sequence of Brevifollis gellanilyticus NBRC 108608.</title>
        <authorList>
            <person name="Hosoyama A."/>
            <person name="Uohara A."/>
            <person name="Ohji S."/>
            <person name="Ichikawa N."/>
        </authorList>
    </citation>
    <scope>NUCLEOTIDE SEQUENCE [LARGE SCALE GENOMIC DNA]</scope>
    <source>
        <strain evidence="12 13">NBRC 108608</strain>
    </source>
</reference>
<evidence type="ECO:0000256" key="9">
    <source>
        <dbReference type="SAM" id="Coils"/>
    </source>
</evidence>
<keyword evidence="13" id="KW-1185">Reference proteome</keyword>
<dbReference type="PANTHER" id="PTHR32309">
    <property type="entry name" value="TYROSINE-PROTEIN KINASE"/>
    <property type="match status" value="1"/>
</dbReference>
<dbReference type="SUPFAM" id="SSF52540">
    <property type="entry name" value="P-loop containing nucleoside triphosphate hydrolases"/>
    <property type="match status" value="1"/>
</dbReference>
<dbReference type="NCBIfam" id="TIGR01007">
    <property type="entry name" value="eps_fam"/>
    <property type="match status" value="1"/>
</dbReference>
<comment type="similarity">
    <text evidence="1">Belongs to the CpsD/CapB family.</text>
</comment>
<evidence type="ECO:0000256" key="4">
    <source>
        <dbReference type="ARBA" id="ARBA00022741"/>
    </source>
</evidence>
<dbReference type="AlphaFoldDB" id="A0A512MC30"/>
<evidence type="ECO:0000256" key="2">
    <source>
        <dbReference type="ARBA" id="ARBA00011903"/>
    </source>
</evidence>
<dbReference type="Proteomes" id="UP000321577">
    <property type="component" value="Unassembled WGS sequence"/>
</dbReference>
<dbReference type="EMBL" id="BKAG01000028">
    <property type="protein sequence ID" value="GEP44300.1"/>
    <property type="molecule type" value="Genomic_DNA"/>
</dbReference>
<name>A0A512MC30_9BACT</name>
<evidence type="ECO:0000259" key="11">
    <source>
        <dbReference type="Pfam" id="PF13614"/>
    </source>
</evidence>
<evidence type="ECO:0000313" key="12">
    <source>
        <dbReference type="EMBL" id="GEP44300.1"/>
    </source>
</evidence>
<evidence type="ECO:0000256" key="3">
    <source>
        <dbReference type="ARBA" id="ARBA00022679"/>
    </source>
</evidence>
<dbReference type="InterPro" id="IPR005702">
    <property type="entry name" value="Wzc-like_C"/>
</dbReference>
<comment type="caution">
    <text evidence="12">The sequence shown here is derived from an EMBL/GenBank/DDBJ whole genome shotgun (WGS) entry which is preliminary data.</text>
</comment>
<keyword evidence="10" id="KW-0812">Transmembrane</keyword>
<dbReference type="Pfam" id="PF13614">
    <property type="entry name" value="AAA_31"/>
    <property type="match status" value="1"/>
</dbReference>
<dbReference type="InterPro" id="IPR050445">
    <property type="entry name" value="Bact_polysacc_biosynth/exp"/>
</dbReference>
<feature type="coiled-coil region" evidence="9">
    <location>
        <begin position="297"/>
        <end position="324"/>
    </location>
</feature>
<keyword evidence="5" id="KW-0418">Kinase</keyword>
<keyword evidence="10" id="KW-1133">Transmembrane helix</keyword>
<dbReference type="GO" id="GO:0005524">
    <property type="term" value="F:ATP binding"/>
    <property type="evidence" value="ECO:0007669"/>
    <property type="project" value="UniProtKB-KW"/>
</dbReference>